<dbReference type="InterPro" id="IPR000866">
    <property type="entry name" value="AhpC/TSA"/>
</dbReference>
<reference evidence="2" key="1">
    <citation type="submission" date="2018-05" db="EMBL/GenBank/DDBJ databases">
        <authorList>
            <person name="Lanie J.A."/>
            <person name="Ng W.-L."/>
            <person name="Kazmierczak K.M."/>
            <person name="Andrzejewski T.M."/>
            <person name="Davidsen T.M."/>
            <person name="Wayne K.J."/>
            <person name="Tettelin H."/>
            <person name="Glass J.I."/>
            <person name="Rusch D."/>
            <person name="Podicherti R."/>
            <person name="Tsui H.-C.T."/>
            <person name="Winkler M.E."/>
        </authorList>
    </citation>
    <scope>NUCLEOTIDE SEQUENCE</scope>
</reference>
<dbReference type="GO" id="GO:0016209">
    <property type="term" value="F:antioxidant activity"/>
    <property type="evidence" value="ECO:0007669"/>
    <property type="project" value="InterPro"/>
</dbReference>
<feature type="non-terminal residue" evidence="2">
    <location>
        <position position="1"/>
    </location>
</feature>
<evidence type="ECO:0000313" key="2">
    <source>
        <dbReference type="EMBL" id="SVC95601.1"/>
    </source>
</evidence>
<feature type="domain" description="Alkyl hydroperoxide reductase subunit C/ Thiol specific antioxidant" evidence="1">
    <location>
        <begin position="2"/>
        <end position="84"/>
    </location>
</feature>
<protein>
    <recommendedName>
        <fullName evidence="1">Alkyl hydroperoxide reductase subunit C/ Thiol specific antioxidant domain-containing protein</fullName>
    </recommendedName>
</protein>
<dbReference type="SUPFAM" id="SSF52833">
    <property type="entry name" value="Thioredoxin-like"/>
    <property type="match status" value="1"/>
</dbReference>
<proteinExistence type="predicted"/>
<accession>A0A382RG85</accession>
<evidence type="ECO:0000259" key="1">
    <source>
        <dbReference type="Pfam" id="PF00578"/>
    </source>
</evidence>
<dbReference type="GO" id="GO:0016491">
    <property type="term" value="F:oxidoreductase activity"/>
    <property type="evidence" value="ECO:0007669"/>
    <property type="project" value="InterPro"/>
</dbReference>
<name>A0A382RG85_9ZZZZ</name>
<organism evidence="2">
    <name type="scientific">marine metagenome</name>
    <dbReference type="NCBI Taxonomy" id="408172"/>
    <lineage>
        <taxon>unclassified sequences</taxon>
        <taxon>metagenomes</taxon>
        <taxon>ecological metagenomes</taxon>
    </lineage>
</organism>
<sequence length="110" mass="11898">VQLQDYVKGFEEAGIGVIALTYDAPELQRAFVDANSITYPLLSDIEASSVKALAVLNGRYEPGEPAYGIPYPGIFIVDAQQMIVGKIFVEAVSKRVGAGEVLDYAMELLE</sequence>
<dbReference type="AlphaFoldDB" id="A0A382RG85"/>
<dbReference type="InterPro" id="IPR036249">
    <property type="entry name" value="Thioredoxin-like_sf"/>
</dbReference>
<dbReference type="Gene3D" id="3.40.30.10">
    <property type="entry name" value="Glutaredoxin"/>
    <property type="match status" value="1"/>
</dbReference>
<gene>
    <name evidence="2" type="ORF">METZ01_LOCUS348455</name>
</gene>
<dbReference type="EMBL" id="UINC01120854">
    <property type="protein sequence ID" value="SVC95601.1"/>
    <property type="molecule type" value="Genomic_DNA"/>
</dbReference>
<dbReference type="Pfam" id="PF00578">
    <property type="entry name" value="AhpC-TSA"/>
    <property type="match status" value="1"/>
</dbReference>